<dbReference type="InParanoid" id="A0A163K383"/>
<evidence type="ECO:0000256" key="2">
    <source>
        <dbReference type="SAM" id="Phobius"/>
    </source>
</evidence>
<feature type="region of interest" description="Disordered" evidence="1">
    <location>
        <begin position="69"/>
        <end position="94"/>
    </location>
</feature>
<feature type="transmembrane region" description="Helical" evidence="2">
    <location>
        <begin position="6"/>
        <end position="26"/>
    </location>
</feature>
<keyword evidence="2" id="KW-1133">Transmembrane helix</keyword>
<reference evidence="3" key="1">
    <citation type="submission" date="2016-04" db="EMBL/GenBank/DDBJ databases">
        <authorList>
            <person name="Evans L.H."/>
            <person name="Alamgir A."/>
            <person name="Owens N."/>
            <person name="Weber N.D."/>
            <person name="Virtaneva K."/>
            <person name="Barbian K."/>
            <person name="Babar A."/>
            <person name="Rosenke K."/>
        </authorList>
    </citation>
    <scope>NUCLEOTIDE SEQUENCE [LARGE SCALE GENOMIC DNA]</scope>
    <source>
        <strain evidence="3">CBS 101.48</strain>
    </source>
</reference>
<protein>
    <submittedName>
        <fullName evidence="3">Uncharacterized protein</fullName>
    </submittedName>
</protein>
<feature type="transmembrane region" description="Helical" evidence="2">
    <location>
        <begin position="38"/>
        <end position="60"/>
    </location>
</feature>
<sequence length="158" mass="17050">MVCVGFFGGLVYGFSMLMFAIMRHEILSTPGGGYTLSLLWNLLGPLCTGVVEVAIVISVATPDMGKVLGLKGSSNGNDTTTGGNNSSTTDHDDVGDSKYVFTDTALITQHAASINDEPWQKRPPSLENNEQLQLEYRNAIEHLKHYGPTSLSTNITTR</sequence>
<keyword evidence="4" id="KW-1185">Reference proteome</keyword>
<gene>
    <name evidence="3" type="primary">ABSGL_09759.1 scaffold 11617</name>
</gene>
<evidence type="ECO:0000313" key="4">
    <source>
        <dbReference type="Proteomes" id="UP000078561"/>
    </source>
</evidence>
<evidence type="ECO:0000256" key="1">
    <source>
        <dbReference type="SAM" id="MobiDB-lite"/>
    </source>
</evidence>
<dbReference type="EMBL" id="LT554307">
    <property type="protein sequence ID" value="SAM03903.1"/>
    <property type="molecule type" value="Genomic_DNA"/>
</dbReference>
<dbReference type="Proteomes" id="UP000078561">
    <property type="component" value="Unassembled WGS sequence"/>
</dbReference>
<name>A0A163K383_ABSGL</name>
<organism evidence="3">
    <name type="scientific">Absidia glauca</name>
    <name type="common">Pin mould</name>
    <dbReference type="NCBI Taxonomy" id="4829"/>
    <lineage>
        <taxon>Eukaryota</taxon>
        <taxon>Fungi</taxon>
        <taxon>Fungi incertae sedis</taxon>
        <taxon>Mucoromycota</taxon>
        <taxon>Mucoromycotina</taxon>
        <taxon>Mucoromycetes</taxon>
        <taxon>Mucorales</taxon>
        <taxon>Cunninghamellaceae</taxon>
        <taxon>Absidia</taxon>
    </lineage>
</organism>
<keyword evidence="2" id="KW-0812">Transmembrane</keyword>
<proteinExistence type="predicted"/>
<accession>A0A163K383</accession>
<keyword evidence="2" id="KW-0472">Membrane</keyword>
<dbReference type="AlphaFoldDB" id="A0A163K383"/>
<feature type="compositionally biased region" description="Low complexity" evidence="1">
    <location>
        <begin position="72"/>
        <end position="88"/>
    </location>
</feature>
<evidence type="ECO:0000313" key="3">
    <source>
        <dbReference type="EMBL" id="SAM03903.1"/>
    </source>
</evidence>